<dbReference type="GO" id="GO:0062055">
    <property type="term" value="P:photosynthetic state transition"/>
    <property type="evidence" value="ECO:0007669"/>
    <property type="project" value="EnsemblPlants"/>
</dbReference>
<gene>
    <name evidence="5" type="ORF">CBR_g38036</name>
</gene>
<dbReference type="GO" id="GO:0010187">
    <property type="term" value="P:negative regulation of seed germination"/>
    <property type="evidence" value="ECO:0007669"/>
    <property type="project" value="EnsemblPlants"/>
</dbReference>
<keyword evidence="6" id="KW-1185">Reference proteome</keyword>
<protein>
    <recommendedName>
        <fullName evidence="4">N-acetyltransferase domain-containing protein</fullName>
    </recommendedName>
</protein>
<dbReference type="GO" id="GO:0050832">
    <property type="term" value="P:defense response to fungus"/>
    <property type="evidence" value="ECO:0007669"/>
    <property type="project" value="EnsemblPlants"/>
</dbReference>
<dbReference type="STRING" id="69332.A0A388K030"/>
<keyword evidence="1" id="KW-0808">Transferase</keyword>
<dbReference type="GO" id="GO:0004468">
    <property type="term" value="F:L-lysine N-acetyltransferase activity, acting on acetyl phosphate as donor"/>
    <property type="evidence" value="ECO:0007669"/>
    <property type="project" value="EnsemblPlants"/>
</dbReference>
<evidence type="ECO:0000313" key="5">
    <source>
        <dbReference type="EMBL" id="GBG63414.1"/>
    </source>
</evidence>
<proteinExistence type="predicted"/>
<dbReference type="OrthoDB" id="10039976at2759"/>
<dbReference type="GO" id="GO:0010027">
    <property type="term" value="P:thylakoid membrane organization"/>
    <property type="evidence" value="ECO:0007669"/>
    <property type="project" value="EnsemblPlants"/>
</dbReference>
<dbReference type="CDD" id="cd04301">
    <property type="entry name" value="NAT_SF"/>
    <property type="match status" value="1"/>
</dbReference>
<dbReference type="Gene3D" id="3.40.630.30">
    <property type="match status" value="1"/>
</dbReference>
<evidence type="ECO:0000256" key="3">
    <source>
        <dbReference type="SAM" id="MobiDB-lite"/>
    </source>
</evidence>
<dbReference type="PROSITE" id="PS51186">
    <property type="entry name" value="GNAT"/>
    <property type="match status" value="1"/>
</dbReference>
<dbReference type="SUPFAM" id="SSF55729">
    <property type="entry name" value="Acyl-CoA N-acyltransferases (Nat)"/>
    <property type="match status" value="1"/>
</dbReference>
<dbReference type="GO" id="GO:0007623">
    <property type="term" value="P:circadian rhythm"/>
    <property type="evidence" value="ECO:0007669"/>
    <property type="project" value="EnsemblPlants"/>
</dbReference>
<evidence type="ECO:0000259" key="4">
    <source>
        <dbReference type="PROSITE" id="PS51186"/>
    </source>
</evidence>
<feature type="domain" description="N-acetyltransferase" evidence="4">
    <location>
        <begin position="187"/>
        <end position="334"/>
    </location>
</feature>
<dbReference type="Proteomes" id="UP000265515">
    <property type="component" value="Unassembled WGS sequence"/>
</dbReference>
<dbReference type="GO" id="GO:0005634">
    <property type="term" value="C:nucleus"/>
    <property type="evidence" value="ECO:0007669"/>
    <property type="project" value="EnsemblPlants"/>
</dbReference>
<dbReference type="InterPro" id="IPR045039">
    <property type="entry name" value="NSI-like"/>
</dbReference>
<dbReference type="AlphaFoldDB" id="A0A388K030"/>
<organism evidence="5 6">
    <name type="scientific">Chara braunii</name>
    <name type="common">Braun's stonewort</name>
    <dbReference type="NCBI Taxonomy" id="69332"/>
    <lineage>
        <taxon>Eukaryota</taxon>
        <taxon>Viridiplantae</taxon>
        <taxon>Streptophyta</taxon>
        <taxon>Charophyceae</taxon>
        <taxon>Charales</taxon>
        <taxon>Characeae</taxon>
        <taxon>Chara</taxon>
    </lineage>
</organism>
<evidence type="ECO:0000256" key="2">
    <source>
        <dbReference type="ARBA" id="ARBA00023315"/>
    </source>
</evidence>
<evidence type="ECO:0000313" key="6">
    <source>
        <dbReference type="Proteomes" id="UP000265515"/>
    </source>
</evidence>
<dbReference type="GO" id="GO:0042428">
    <property type="term" value="P:serotonin metabolic process"/>
    <property type="evidence" value="ECO:0007669"/>
    <property type="project" value="EnsemblPlants"/>
</dbReference>
<dbReference type="GO" id="GO:0004059">
    <property type="term" value="F:aralkylamine N-acetyltransferase activity"/>
    <property type="evidence" value="ECO:0007669"/>
    <property type="project" value="EnsemblPlants"/>
</dbReference>
<feature type="region of interest" description="Disordered" evidence="3">
    <location>
        <begin position="148"/>
        <end position="168"/>
    </location>
</feature>
<comment type="caution">
    <text evidence="5">The sequence shown here is derived from an EMBL/GenBank/DDBJ whole genome shotgun (WGS) entry which is preliminary data.</text>
</comment>
<name>A0A388K030_CHABU</name>
<dbReference type="PANTHER" id="PTHR43626">
    <property type="entry name" value="ACYL-COA N-ACYLTRANSFERASE"/>
    <property type="match status" value="1"/>
</dbReference>
<dbReference type="GO" id="GO:0006970">
    <property type="term" value="P:response to osmotic stress"/>
    <property type="evidence" value="ECO:0007669"/>
    <property type="project" value="EnsemblPlants"/>
</dbReference>
<dbReference type="GO" id="GO:0090333">
    <property type="term" value="P:regulation of stomatal closure"/>
    <property type="evidence" value="ECO:0007669"/>
    <property type="project" value="EnsemblPlants"/>
</dbReference>
<dbReference type="GO" id="GO:0046739">
    <property type="term" value="P:transport of virus in multicellular host"/>
    <property type="evidence" value="ECO:0007669"/>
    <property type="project" value="EnsemblPlants"/>
</dbReference>
<dbReference type="GO" id="GO:0010555">
    <property type="term" value="P:response to mannitol"/>
    <property type="evidence" value="ECO:0007669"/>
    <property type="project" value="EnsemblPlants"/>
</dbReference>
<dbReference type="GO" id="GO:0030187">
    <property type="term" value="P:melatonin biosynthetic process"/>
    <property type="evidence" value="ECO:0007669"/>
    <property type="project" value="EnsemblPlants"/>
</dbReference>
<dbReference type="Gramene" id="GBG63414">
    <property type="protein sequence ID" value="GBG63414"/>
    <property type="gene ID" value="CBR_g38036"/>
</dbReference>
<feature type="compositionally biased region" description="Basic and acidic residues" evidence="3">
    <location>
        <begin position="153"/>
        <end position="168"/>
    </location>
</feature>
<dbReference type="GO" id="GO:1904880">
    <property type="term" value="P:response to hydrogen sulfide"/>
    <property type="evidence" value="ECO:0007669"/>
    <property type="project" value="EnsemblPlants"/>
</dbReference>
<dbReference type="GO" id="GO:0006515">
    <property type="term" value="P:protein quality control for misfolded or incompletely synthesized proteins"/>
    <property type="evidence" value="ECO:0007669"/>
    <property type="project" value="EnsemblPlants"/>
</dbReference>
<dbReference type="GO" id="GO:0046982">
    <property type="term" value="F:protein heterodimerization activity"/>
    <property type="evidence" value="ECO:0007669"/>
    <property type="project" value="EnsemblPlants"/>
</dbReference>
<dbReference type="GO" id="GO:0009409">
    <property type="term" value="P:response to cold"/>
    <property type="evidence" value="ECO:0007669"/>
    <property type="project" value="EnsemblPlants"/>
</dbReference>
<dbReference type="GO" id="GO:0009507">
    <property type="term" value="C:chloroplast"/>
    <property type="evidence" value="ECO:0007669"/>
    <property type="project" value="EnsemblPlants"/>
</dbReference>
<dbReference type="InterPro" id="IPR000182">
    <property type="entry name" value="GNAT_dom"/>
</dbReference>
<dbReference type="PANTHER" id="PTHR43626:SF4">
    <property type="entry name" value="GCN5-RELATED N-ACETYLTRANSFERASE 2, CHLOROPLASTIC"/>
    <property type="match status" value="1"/>
</dbReference>
<sequence length="334" mass="36793">MVVRGLRNTGLLNGLPSVCALDSIHHATRTMSHLCCEPSVASLARPMEAWQLTSKPTALKACHLAIAAVVKWEGHSSVAPSHLPRRKCRAAHPQHGSQAHCSSCNGFLKPIHSKKHRSAAAKASLWDSIRSGLLQRSPTESADTVLQYEEEGGGEKEKSNAGEEYPNEEKEVVLVEKVQDDGSITKIVYLSGAELDVYQLEVLCDKVGWPRRPPKKVKAALENSYLVASLHLVTQYPQSSESGEVREDRVLIGMARATSDHAFNATIWDVLVDPLYQGQGLGKALIEQTVRSLLRRDIGNITLFADAQVVDFYKNLGFEADPDGIKGMFWYPRF</sequence>
<dbReference type="GO" id="GO:2000904">
    <property type="term" value="P:regulation of starch metabolic process"/>
    <property type="evidence" value="ECO:0007669"/>
    <property type="project" value="EnsemblPlants"/>
</dbReference>
<dbReference type="EMBL" id="BFEA01000039">
    <property type="protein sequence ID" value="GBG63414.1"/>
    <property type="molecule type" value="Genomic_DNA"/>
</dbReference>
<keyword evidence="2" id="KW-0012">Acyltransferase</keyword>
<evidence type="ECO:0000256" key="1">
    <source>
        <dbReference type="ARBA" id="ARBA00022679"/>
    </source>
</evidence>
<dbReference type="GO" id="GO:0009644">
    <property type="term" value="P:response to high light intensity"/>
    <property type="evidence" value="ECO:0007669"/>
    <property type="project" value="EnsemblPlants"/>
</dbReference>
<reference evidence="5 6" key="1">
    <citation type="journal article" date="2018" name="Cell">
        <title>The Chara Genome: Secondary Complexity and Implications for Plant Terrestrialization.</title>
        <authorList>
            <person name="Nishiyama T."/>
            <person name="Sakayama H."/>
            <person name="Vries J.D."/>
            <person name="Buschmann H."/>
            <person name="Saint-Marcoux D."/>
            <person name="Ullrich K.K."/>
            <person name="Haas F.B."/>
            <person name="Vanderstraeten L."/>
            <person name="Becker D."/>
            <person name="Lang D."/>
            <person name="Vosolsobe S."/>
            <person name="Rombauts S."/>
            <person name="Wilhelmsson P.K.I."/>
            <person name="Janitza P."/>
            <person name="Kern R."/>
            <person name="Heyl A."/>
            <person name="Rumpler F."/>
            <person name="Villalobos L.I.A.C."/>
            <person name="Clay J.M."/>
            <person name="Skokan R."/>
            <person name="Toyoda A."/>
            <person name="Suzuki Y."/>
            <person name="Kagoshima H."/>
            <person name="Schijlen E."/>
            <person name="Tajeshwar N."/>
            <person name="Catarino B."/>
            <person name="Hetherington A.J."/>
            <person name="Saltykova A."/>
            <person name="Bonnot C."/>
            <person name="Breuninger H."/>
            <person name="Symeonidi A."/>
            <person name="Radhakrishnan G.V."/>
            <person name="Van Nieuwerburgh F."/>
            <person name="Deforce D."/>
            <person name="Chang C."/>
            <person name="Karol K.G."/>
            <person name="Hedrich R."/>
            <person name="Ulvskov P."/>
            <person name="Glockner G."/>
            <person name="Delwiche C.F."/>
            <person name="Petrasek J."/>
            <person name="Van de Peer Y."/>
            <person name="Friml J."/>
            <person name="Beilby M."/>
            <person name="Dolan L."/>
            <person name="Kohara Y."/>
            <person name="Sugano S."/>
            <person name="Fujiyama A."/>
            <person name="Delaux P.-M."/>
            <person name="Quint M."/>
            <person name="TheiBen G."/>
            <person name="Hagemann M."/>
            <person name="Harholt J."/>
            <person name="Dunand C."/>
            <person name="Zachgo S."/>
            <person name="Langdale J."/>
            <person name="Maumus F."/>
            <person name="Straeten D.V.D."/>
            <person name="Gould S.B."/>
            <person name="Rensing S.A."/>
        </authorList>
    </citation>
    <scope>NUCLEOTIDE SEQUENCE [LARGE SCALE GENOMIC DNA]</scope>
    <source>
        <strain evidence="5 6">S276</strain>
    </source>
</reference>
<dbReference type="GO" id="GO:0031537">
    <property type="term" value="P:regulation of anthocyanin metabolic process"/>
    <property type="evidence" value="ECO:0007669"/>
    <property type="project" value="EnsemblPlants"/>
</dbReference>
<dbReference type="FunFam" id="3.40.630.30:FF:000059">
    <property type="entry name" value="Putative acetyltransferase NSI"/>
    <property type="match status" value="1"/>
</dbReference>
<dbReference type="InterPro" id="IPR016181">
    <property type="entry name" value="Acyl_CoA_acyltransferase"/>
</dbReference>
<dbReference type="Pfam" id="PF00583">
    <property type="entry name" value="Acetyltransf_1"/>
    <property type="match status" value="1"/>
</dbReference>
<accession>A0A388K030</accession>